<protein>
    <recommendedName>
        <fullName evidence="3">META domain-containing protein</fullName>
    </recommendedName>
</protein>
<keyword evidence="2" id="KW-1185">Reference proteome</keyword>
<evidence type="ECO:0008006" key="3">
    <source>
        <dbReference type="Google" id="ProtNLM"/>
    </source>
</evidence>
<accession>A0ABN3E6K6</accession>
<sequence length="342" mass="34800">MVLIVVAFFWPTYAADTGGVGAGGSGVAETAAEMPADQALETTALSPAGTGADPAAGLFGDWRMSGAPAEEGDWLRIHSSGLQVVRACGHLGWSFAAADGLLVTALGAGSEACFRGAEGGWLAEGPDQDWGLSLRGYRATETGWELLDATGTVVATLHPPVGPDGSPLASPWEVEGVPLLDDELDDALVASLYERPAPLGDGLVAARADQLLGTWKVVGDQGVAQDGGAGAGDAGEVGVGDDSVATITITPEGVRTRDCHSLSWPGRQGPLDPPLAEPAGSGTPWAGDGSLFLMPFVASDAMACVPTFPVLAGWVRTIAYDEGQLVLFDPAGVELGRLERAG</sequence>
<proteinExistence type="predicted"/>
<evidence type="ECO:0000313" key="1">
    <source>
        <dbReference type="EMBL" id="GAA2248850.1"/>
    </source>
</evidence>
<gene>
    <name evidence="1" type="ORF">GCM10009851_37880</name>
</gene>
<organism evidence="1 2">
    <name type="scientific">Herbiconiux moechotypicola</name>
    <dbReference type="NCBI Taxonomy" id="637393"/>
    <lineage>
        <taxon>Bacteria</taxon>
        <taxon>Bacillati</taxon>
        <taxon>Actinomycetota</taxon>
        <taxon>Actinomycetes</taxon>
        <taxon>Micrococcales</taxon>
        <taxon>Microbacteriaceae</taxon>
        <taxon>Herbiconiux</taxon>
    </lineage>
</organism>
<comment type="caution">
    <text evidence="1">The sequence shown here is derived from an EMBL/GenBank/DDBJ whole genome shotgun (WGS) entry which is preliminary data.</text>
</comment>
<dbReference type="Proteomes" id="UP001500929">
    <property type="component" value="Unassembled WGS sequence"/>
</dbReference>
<name>A0ABN3E6K6_9MICO</name>
<reference evidence="1 2" key="1">
    <citation type="journal article" date="2019" name="Int. J. Syst. Evol. Microbiol.">
        <title>The Global Catalogue of Microorganisms (GCM) 10K type strain sequencing project: providing services to taxonomists for standard genome sequencing and annotation.</title>
        <authorList>
            <consortium name="The Broad Institute Genomics Platform"/>
            <consortium name="The Broad Institute Genome Sequencing Center for Infectious Disease"/>
            <person name="Wu L."/>
            <person name="Ma J."/>
        </authorList>
    </citation>
    <scope>NUCLEOTIDE SEQUENCE [LARGE SCALE GENOMIC DNA]</scope>
    <source>
        <strain evidence="1 2">JCM 16117</strain>
    </source>
</reference>
<evidence type="ECO:0000313" key="2">
    <source>
        <dbReference type="Proteomes" id="UP001500929"/>
    </source>
</evidence>
<dbReference type="EMBL" id="BAAAQY010000014">
    <property type="protein sequence ID" value="GAA2248850.1"/>
    <property type="molecule type" value="Genomic_DNA"/>
</dbReference>